<accession>A0ABM8WKN7</accession>
<evidence type="ECO:0008006" key="4">
    <source>
        <dbReference type="Google" id="ProtNLM"/>
    </source>
</evidence>
<feature type="region of interest" description="Disordered" evidence="1">
    <location>
        <begin position="1"/>
        <end position="21"/>
    </location>
</feature>
<sequence>MPARRPSSTEPTPATQTPAAQSSALAALRADGHAAVLGRRVSVIAATRDAALAPHLMRAVGFRIADDDACVTVFLCRPQSQQVLADIAANRSIAVVFSEPTTHRTLQLKGFDARETPLQPGDCARVAAYRDALGEEIHLIGHEASLAHAFLACPDDDLVAISFTPTHAFQQTPGAHAGQALSPAAT</sequence>
<evidence type="ECO:0000256" key="1">
    <source>
        <dbReference type="SAM" id="MobiDB-lite"/>
    </source>
</evidence>
<evidence type="ECO:0000313" key="3">
    <source>
        <dbReference type="Proteomes" id="UP000701702"/>
    </source>
</evidence>
<dbReference type="Proteomes" id="UP000701702">
    <property type="component" value="Unassembled WGS sequence"/>
</dbReference>
<gene>
    <name evidence="2" type="ORF">LMG23994_01252</name>
</gene>
<proteinExistence type="predicted"/>
<evidence type="ECO:0000313" key="2">
    <source>
        <dbReference type="EMBL" id="CAG9167940.1"/>
    </source>
</evidence>
<keyword evidence="3" id="KW-1185">Reference proteome</keyword>
<dbReference type="InterPro" id="IPR012349">
    <property type="entry name" value="Split_barrel_FMN-bd"/>
</dbReference>
<name>A0ABM8WKN7_9BURK</name>
<protein>
    <recommendedName>
        <fullName evidence="4">Pyridoxamine 5'-phosphate oxidase putative domain-containing protein</fullName>
    </recommendedName>
</protein>
<dbReference type="EMBL" id="CAJZAF010000005">
    <property type="protein sequence ID" value="CAG9167940.1"/>
    <property type="molecule type" value="Genomic_DNA"/>
</dbReference>
<organism evidence="2 3">
    <name type="scientific">Cupriavidus pinatubonensis</name>
    <dbReference type="NCBI Taxonomy" id="248026"/>
    <lineage>
        <taxon>Bacteria</taxon>
        <taxon>Pseudomonadati</taxon>
        <taxon>Pseudomonadota</taxon>
        <taxon>Betaproteobacteria</taxon>
        <taxon>Burkholderiales</taxon>
        <taxon>Burkholderiaceae</taxon>
        <taxon>Cupriavidus</taxon>
    </lineage>
</organism>
<dbReference type="Gene3D" id="2.30.110.10">
    <property type="entry name" value="Electron Transport, Fmn-binding Protein, Chain A"/>
    <property type="match status" value="1"/>
</dbReference>
<comment type="caution">
    <text evidence="2">The sequence shown here is derived from an EMBL/GenBank/DDBJ whole genome shotgun (WGS) entry which is preliminary data.</text>
</comment>
<dbReference type="SUPFAM" id="SSF50475">
    <property type="entry name" value="FMN-binding split barrel"/>
    <property type="match status" value="1"/>
</dbReference>
<reference evidence="2 3" key="1">
    <citation type="submission" date="2021-08" db="EMBL/GenBank/DDBJ databases">
        <authorList>
            <person name="Peeters C."/>
        </authorList>
    </citation>
    <scope>NUCLEOTIDE SEQUENCE [LARGE SCALE GENOMIC DNA]</scope>
    <source>
        <strain evidence="2 3">LMG 23994</strain>
    </source>
</reference>